<proteinExistence type="predicted"/>
<evidence type="ECO:0000313" key="1">
    <source>
        <dbReference type="EMBL" id="KGQ17883.1"/>
    </source>
</evidence>
<dbReference type="Proteomes" id="UP000030518">
    <property type="component" value="Unassembled WGS sequence"/>
</dbReference>
<gene>
    <name evidence="1" type="ORF">LF41_1737</name>
</gene>
<organism evidence="1 2">
    <name type="scientific">Lysobacter dokdonensis DS-58</name>
    <dbReference type="NCBI Taxonomy" id="1300345"/>
    <lineage>
        <taxon>Bacteria</taxon>
        <taxon>Pseudomonadati</taxon>
        <taxon>Pseudomonadota</taxon>
        <taxon>Gammaproteobacteria</taxon>
        <taxon>Lysobacterales</taxon>
        <taxon>Lysobacteraceae</taxon>
        <taxon>Noviluteimonas</taxon>
    </lineage>
</organism>
<dbReference type="EMBL" id="JRKJ01000023">
    <property type="protein sequence ID" value="KGQ17883.1"/>
    <property type="molecule type" value="Genomic_DNA"/>
</dbReference>
<dbReference type="AlphaFoldDB" id="A0A0A2WDS3"/>
<sequence length="57" mass="6306">MLDYLGFVSLEAFDDVLARNLLTQIEASEFAILTPMQFRSGRPQGAACDRLEGESDP</sequence>
<comment type="caution">
    <text evidence="1">The sequence shown here is derived from an EMBL/GenBank/DDBJ whole genome shotgun (WGS) entry which is preliminary data.</text>
</comment>
<evidence type="ECO:0000313" key="2">
    <source>
        <dbReference type="Proteomes" id="UP000030518"/>
    </source>
</evidence>
<accession>A0A0A2WDS3</accession>
<reference evidence="1 2" key="1">
    <citation type="submission" date="2014-09" db="EMBL/GenBank/DDBJ databases">
        <title>Genome sequences of Lysobacter dokdonensis DS-58.</title>
        <authorList>
            <person name="Kim J.F."/>
            <person name="Kwak M.-J."/>
        </authorList>
    </citation>
    <scope>NUCLEOTIDE SEQUENCE [LARGE SCALE GENOMIC DNA]</scope>
    <source>
        <strain evidence="1 2">DS-58</strain>
    </source>
</reference>
<keyword evidence="2" id="KW-1185">Reference proteome</keyword>
<protein>
    <submittedName>
        <fullName evidence="1">Uncharacterized protein</fullName>
    </submittedName>
</protein>
<name>A0A0A2WDS3_9GAMM</name>